<name>A0A6G0TTT2_APHGL</name>
<proteinExistence type="predicted"/>
<dbReference type="EMBL" id="VYZN01000017">
    <property type="protein sequence ID" value="KAE9538160.1"/>
    <property type="molecule type" value="Genomic_DNA"/>
</dbReference>
<accession>A0A6G0TTT2</accession>
<keyword evidence="2" id="KW-1185">Reference proteome</keyword>
<sequence length="189" mass="21186">MSDLFSILCIAPNPVLLDRDIAVICSVGDACLETFMWILWDNTNDELLGRLDQSVLDTSISSCLVEVDFAFFSEHVVLVIVGKTVFICDFSGAEADLRCSDFDEIERVSKLCFNSIILRYVVLFSTDGLDFFFFEDSFKFVKEPSLFSITRSKLITSPSRNIKTASLLPGAMSITVSPKKRLLKSTTYN</sequence>
<comment type="caution">
    <text evidence="1">The sequence shown here is derived from an EMBL/GenBank/DDBJ whole genome shotgun (WGS) entry which is preliminary data.</text>
</comment>
<evidence type="ECO:0000313" key="2">
    <source>
        <dbReference type="Proteomes" id="UP000475862"/>
    </source>
</evidence>
<dbReference type="AlphaFoldDB" id="A0A6G0TTT2"/>
<reference evidence="1 2" key="1">
    <citation type="submission" date="2019-08" db="EMBL/GenBank/DDBJ databases">
        <title>The genome of the soybean aphid Biotype 1, its phylome, world population structure and adaptation to the North American continent.</title>
        <authorList>
            <person name="Giordano R."/>
            <person name="Donthu R.K."/>
            <person name="Hernandez A.G."/>
            <person name="Wright C.L."/>
            <person name="Zimin A.V."/>
        </authorList>
    </citation>
    <scope>NUCLEOTIDE SEQUENCE [LARGE SCALE GENOMIC DNA]</scope>
    <source>
        <tissue evidence="1">Whole aphids</tissue>
    </source>
</reference>
<protein>
    <submittedName>
        <fullName evidence="1">Uncharacterized protein</fullName>
    </submittedName>
</protein>
<organism evidence="1 2">
    <name type="scientific">Aphis glycines</name>
    <name type="common">Soybean aphid</name>
    <dbReference type="NCBI Taxonomy" id="307491"/>
    <lineage>
        <taxon>Eukaryota</taxon>
        <taxon>Metazoa</taxon>
        <taxon>Ecdysozoa</taxon>
        <taxon>Arthropoda</taxon>
        <taxon>Hexapoda</taxon>
        <taxon>Insecta</taxon>
        <taxon>Pterygota</taxon>
        <taxon>Neoptera</taxon>
        <taxon>Paraneoptera</taxon>
        <taxon>Hemiptera</taxon>
        <taxon>Sternorrhyncha</taxon>
        <taxon>Aphidomorpha</taxon>
        <taxon>Aphidoidea</taxon>
        <taxon>Aphididae</taxon>
        <taxon>Aphidini</taxon>
        <taxon>Aphis</taxon>
        <taxon>Aphis</taxon>
    </lineage>
</organism>
<evidence type="ECO:0000313" key="1">
    <source>
        <dbReference type="EMBL" id="KAE9538160.1"/>
    </source>
</evidence>
<gene>
    <name evidence="1" type="ORF">AGLY_006132</name>
</gene>
<dbReference type="Proteomes" id="UP000475862">
    <property type="component" value="Unassembled WGS sequence"/>
</dbReference>